<proteinExistence type="predicted"/>
<dbReference type="InterPro" id="IPR019114">
    <property type="entry name" value="Chap_lipoprot_PulS/OutS-like"/>
</dbReference>
<sequence>MITIMKLHPAFRLAPLLFLLVTAGCQQSRSSLQKNPVSLNEQAEQLASVIASTKYLKYKCNRSDLPSDAVIDKVAYKVAKQRGWNTAGYGDLSQRSEAIYQNLMRDSTPEQAKCSSFNSLLAPFTDELRAERSS</sequence>
<dbReference type="GO" id="GO:0006886">
    <property type="term" value="P:intracellular protein transport"/>
    <property type="evidence" value="ECO:0007669"/>
    <property type="project" value="InterPro"/>
</dbReference>
<dbReference type="NCBIfam" id="TIGR01004">
    <property type="entry name" value="PulS_OutS"/>
    <property type="match status" value="1"/>
</dbReference>
<dbReference type="PROSITE" id="PS51257">
    <property type="entry name" value="PROKAR_LIPOPROTEIN"/>
    <property type="match status" value="1"/>
</dbReference>
<dbReference type="Gene3D" id="1.20.58.1630">
    <property type="entry name" value="Chaperone lipoprotein PulS/OutS"/>
    <property type="match status" value="1"/>
</dbReference>
<comment type="caution">
    <text evidence="1">The sequence shown here is derived from an EMBL/GenBank/DDBJ whole genome shotgun (WGS) entry which is preliminary data.</text>
</comment>
<name>A0A542BN53_SERFO</name>
<protein>
    <submittedName>
        <fullName evidence="1">Type II secretion system protein S</fullName>
    </submittedName>
</protein>
<dbReference type="EMBL" id="VISQ01000001">
    <property type="protein sequence ID" value="TVZ72455.1"/>
    <property type="molecule type" value="Genomic_DNA"/>
</dbReference>
<dbReference type="Pfam" id="PF09691">
    <property type="entry name" value="T2SS_PulS_OutS"/>
    <property type="match status" value="1"/>
</dbReference>
<organism evidence="1">
    <name type="scientific">Serratia fonticola</name>
    <dbReference type="NCBI Taxonomy" id="47917"/>
    <lineage>
        <taxon>Bacteria</taxon>
        <taxon>Pseudomonadati</taxon>
        <taxon>Pseudomonadota</taxon>
        <taxon>Gammaproteobacteria</taxon>
        <taxon>Enterobacterales</taxon>
        <taxon>Yersiniaceae</taxon>
        <taxon>Serratia</taxon>
    </lineage>
</organism>
<gene>
    <name evidence="1" type="ORF">FHU10_5134</name>
</gene>
<dbReference type="AlphaFoldDB" id="A0A542BN53"/>
<dbReference type="InterPro" id="IPR005699">
    <property type="entry name" value="Chap_lipoprot_PulS/OutS"/>
</dbReference>
<reference evidence="1" key="1">
    <citation type="submission" date="2019-06" db="EMBL/GenBank/DDBJ databases">
        <authorList>
            <person name="Deangelis K."/>
            <person name="Huntemann M."/>
            <person name="Clum A."/>
            <person name="Pillay M."/>
            <person name="Palaniappan K."/>
            <person name="Varghese N."/>
            <person name="Mikhailova N."/>
            <person name="Stamatis D."/>
            <person name="Reddy T."/>
            <person name="Daum C."/>
            <person name="Shapiro N."/>
            <person name="Ivanova N."/>
            <person name="Kyrpides N."/>
            <person name="Woyke T."/>
        </authorList>
    </citation>
    <scope>NUCLEOTIDE SEQUENCE [LARGE SCALE GENOMIC DNA]</scope>
    <source>
        <strain evidence="1">128R</strain>
    </source>
</reference>
<accession>A0A542BN53</accession>
<dbReference type="InterPro" id="IPR038432">
    <property type="entry name" value="PulS/OutS-like_sf"/>
</dbReference>
<reference evidence="1" key="2">
    <citation type="submission" date="2019-08" db="EMBL/GenBank/DDBJ databases">
        <title>Investigation of anaerobic lignin degradation for improved lignocellulosic biofuels.</title>
        <authorList>
            <person name="Deangelis K.PhD."/>
        </authorList>
    </citation>
    <scope>NUCLEOTIDE SEQUENCE [LARGE SCALE GENOMIC DNA]</scope>
    <source>
        <strain evidence="1">128R</strain>
    </source>
</reference>
<evidence type="ECO:0000313" key="1">
    <source>
        <dbReference type="EMBL" id="TVZ72455.1"/>
    </source>
</evidence>